<name>D2ZT30_NEIM2</name>
<dbReference type="Pfam" id="PF07424">
    <property type="entry name" value="TrbM"/>
    <property type="match status" value="1"/>
</dbReference>
<protein>
    <submittedName>
        <fullName evidence="1">Uncharacterized protein</fullName>
    </submittedName>
</protein>
<dbReference type="Proteomes" id="UP000003344">
    <property type="component" value="Unassembled WGS sequence"/>
</dbReference>
<dbReference type="AlphaFoldDB" id="D2ZT30"/>
<proteinExistence type="predicted"/>
<dbReference type="InterPro" id="IPR009989">
    <property type="entry name" value="TrbM"/>
</dbReference>
<reference evidence="1 2" key="1">
    <citation type="submission" date="2009-10" db="EMBL/GenBank/DDBJ databases">
        <authorList>
            <person name="Weinstock G."/>
            <person name="Sodergren E."/>
            <person name="Clifton S."/>
            <person name="Fulton L."/>
            <person name="Fulton B."/>
            <person name="Courtney L."/>
            <person name="Fronick C."/>
            <person name="Harrison M."/>
            <person name="Strong C."/>
            <person name="Farmer C."/>
            <person name="Delahaunty K."/>
            <person name="Markovic C."/>
            <person name="Hall O."/>
            <person name="Minx P."/>
            <person name="Tomlinson C."/>
            <person name="Mitreva M."/>
            <person name="Nelson J."/>
            <person name="Hou S."/>
            <person name="Wollam A."/>
            <person name="Pepin K.H."/>
            <person name="Johnson M."/>
            <person name="Bhonagiri V."/>
            <person name="Nash W.E."/>
            <person name="Warren W."/>
            <person name="Chinwalla A."/>
            <person name="Mardis E.R."/>
            <person name="Wilson R.K."/>
        </authorList>
    </citation>
    <scope>NUCLEOTIDE SEQUENCE [LARGE SCALE GENOMIC DNA]</scope>
    <source>
        <strain evidence="2">ATCC 25996 / DSM 4631 / NCTC 10774 / M26</strain>
    </source>
</reference>
<evidence type="ECO:0000313" key="1">
    <source>
        <dbReference type="EMBL" id="EFC89963.1"/>
    </source>
</evidence>
<sequence length="93" mass="10792">MPQLVDALVNGAGRCDARELNRVMRYTVMERQCPRYGRGRFDTDSCPLVPKTYIRPQKPSYCKAYFDHEWTTADEGVEYVGDEKNGGRWVDVR</sequence>
<dbReference type="EMBL" id="ACDX02000001">
    <property type="protein sequence ID" value="EFC89963.1"/>
    <property type="molecule type" value="Genomic_DNA"/>
</dbReference>
<comment type="caution">
    <text evidence="1">The sequence shown here is derived from an EMBL/GenBank/DDBJ whole genome shotgun (WGS) entry which is preliminary data.</text>
</comment>
<evidence type="ECO:0000313" key="2">
    <source>
        <dbReference type="Proteomes" id="UP000003344"/>
    </source>
</evidence>
<gene>
    <name evidence="1" type="ORF">NEIMUCOT_03763</name>
</gene>
<accession>D2ZT30</accession>
<dbReference type="STRING" id="546266.NEIMUCOT_03763"/>
<organism evidence="1 2">
    <name type="scientific">Neisseria mucosa (strain ATCC 25996 / DSM 4631 / NCTC 10774 / M26)</name>
    <dbReference type="NCBI Taxonomy" id="546266"/>
    <lineage>
        <taxon>Bacteria</taxon>
        <taxon>Pseudomonadati</taxon>
        <taxon>Pseudomonadota</taxon>
        <taxon>Betaproteobacteria</taxon>
        <taxon>Neisseriales</taxon>
        <taxon>Neisseriaceae</taxon>
        <taxon>Neisseria</taxon>
    </lineage>
</organism>